<dbReference type="AlphaFoldDB" id="A0A0A8XTG0"/>
<proteinExistence type="predicted"/>
<evidence type="ECO:0008006" key="2">
    <source>
        <dbReference type="Google" id="ProtNLM"/>
    </source>
</evidence>
<reference evidence="1" key="2">
    <citation type="journal article" date="2015" name="Data Brief">
        <title>Shoot transcriptome of the giant reed, Arundo donax.</title>
        <authorList>
            <person name="Barrero R.A."/>
            <person name="Guerrero F.D."/>
            <person name="Moolhuijzen P."/>
            <person name="Goolsby J.A."/>
            <person name="Tidwell J."/>
            <person name="Bellgard S.E."/>
            <person name="Bellgard M.I."/>
        </authorList>
    </citation>
    <scope>NUCLEOTIDE SEQUENCE</scope>
    <source>
        <tissue evidence="1">Shoot tissue taken approximately 20 cm above the soil surface</tissue>
    </source>
</reference>
<evidence type="ECO:0000313" key="1">
    <source>
        <dbReference type="EMBL" id="JAD15965.1"/>
    </source>
</evidence>
<name>A0A0A8XTG0_ARUDO</name>
<accession>A0A0A8XTG0</accession>
<sequence length="52" mass="6141">MREEFDKADWSSWNIKILLDILLEETEAGNRPCGNMTTRAYKNLAVKYFEKT</sequence>
<dbReference type="EMBL" id="GBRH01281930">
    <property type="protein sequence ID" value="JAD15965.1"/>
    <property type="molecule type" value="Transcribed_RNA"/>
</dbReference>
<protein>
    <recommendedName>
        <fullName evidence="2">Myb/SANT-like domain-containing protein</fullName>
    </recommendedName>
</protein>
<reference evidence="1" key="1">
    <citation type="submission" date="2014-09" db="EMBL/GenBank/DDBJ databases">
        <authorList>
            <person name="Magalhaes I.L.F."/>
            <person name="Oliveira U."/>
            <person name="Santos F.R."/>
            <person name="Vidigal T.H.D.A."/>
            <person name="Brescovit A.D."/>
            <person name="Santos A.J."/>
        </authorList>
    </citation>
    <scope>NUCLEOTIDE SEQUENCE</scope>
    <source>
        <tissue evidence="1">Shoot tissue taken approximately 20 cm above the soil surface</tissue>
    </source>
</reference>
<organism evidence="1">
    <name type="scientific">Arundo donax</name>
    <name type="common">Giant reed</name>
    <name type="synonym">Donax arundinaceus</name>
    <dbReference type="NCBI Taxonomy" id="35708"/>
    <lineage>
        <taxon>Eukaryota</taxon>
        <taxon>Viridiplantae</taxon>
        <taxon>Streptophyta</taxon>
        <taxon>Embryophyta</taxon>
        <taxon>Tracheophyta</taxon>
        <taxon>Spermatophyta</taxon>
        <taxon>Magnoliopsida</taxon>
        <taxon>Liliopsida</taxon>
        <taxon>Poales</taxon>
        <taxon>Poaceae</taxon>
        <taxon>PACMAD clade</taxon>
        <taxon>Arundinoideae</taxon>
        <taxon>Arundineae</taxon>
        <taxon>Arundo</taxon>
    </lineage>
</organism>